<keyword evidence="2" id="KW-1185">Reference proteome</keyword>
<reference evidence="1" key="2">
    <citation type="submission" date="2022-06" db="UniProtKB">
        <authorList>
            <consortium name="EnsemblMetazoa"/>
        </authorList>
    </citation>
    <scope>IDENTIFICATION</scope>
    <source>
        <strain evidence="1">DF5081</strain>
    </source>
</reference>
<accession>A0A8R1EF91</accession>
<name>A0A8R1EF91_CAEJA</name>
<proteinExistence type="predicted"/>
<evidence type="ECO:0000313" key="1">
    <source>
        <dbReference type="EnsemblMetazoa" id="CJA34174.1"/>
    </source>
</evidence>
<reference evidence="2" key="1">
    <citation type="submission" date="2010-08" db="EMBL/GenBank/DDBJ databases">
        <authorList>
            <consortium name="Caenorhabditis japonica Sequencing Consortium"/>
            <person name="Wilson R.K."/>
        </authorList>
    </citation>
    <scope>NUCLEOTIDE SEQUENCE [LARGE SCALE GENOMIC DNA]</scope>
    <source>
        <strain evidence="2">DF5081</strain>
    </source>
</reference>
<organism evidence="1 2">
    <name type="scientific">Caenorhabditis japonica</name>
    <dbReference type="NCBI Taxonomy" id="281687"/>
    <lineage>
        <taxon>Eukaryota</taxon>
        <taxon>Metazoa</taxon>
        <taxon>Ecdysozoa</taxon>
        <taxon>Nematoda</taxon>
        <taxon>Chromadorea</taxon>
        <taxon>Rhabditida</taxon>
        <taxon>Rhabditina</taxon>
        <taxon>Rhabditomorpha</taxon>
        <taxon>Rhabditoidea</taxon>
        <taxon>Rhabditidae</taxon>
        <taxon>Peloderinae</taxon>
        <taxon>Caenorhabditis</taxon>
    </lineage>
</organism>
<dbReference type="EnsemblMetazoa" id="CJA34174.1">
    <property type="protein sequence ID" value="CJA34174.1"/>
    <property type="gene ID" value="WBGene00210021"/>
</dbReference>
<evidence type="ECO:0000313" key="2">
    <source>
        <dbReference type="Proteomes" id="UP000005237"/>
    </source>
</evidence>
<protein>
    <submittedName>
        <fullName evidence="1">Uncharacterized protein</fullName>
    </submittedName>
</protein>
<dbReference type="AlphaFoldDB" id="A0A8R1EF91"/>
<dbReference type="Proteomes" id="UP000005237">
    <property type="component" value="Unassembled WGS sequence"/>
</dbReference>
<sequence length="61" mass="6939">PTLMPNPCSVPRVLKRKSTPDEIHSRDPWFLIYTVPESTRATQFPKAGTHFFDTLAKVIQA</sequence>